<feature type="domain" description="Chitin-binding type-2" evidence="6">
    <location>
        <begin position="170"/>
        <end position="228"/>
    </location>
</feature>
<evidence type="ECO:0000313" key="8">
    <source>
        <dbReference type="Proteomes" id="UP001153954"/>
    </source>
</evidence>
<proteinExistence type="predicted"/>
<keyword evidence="1" id="KW-0147">Chitin-binding</keyword>
<evidence type="ECO:0000256" key="4">
    <source>
        <dbReference type="ARBA" id="ARBA00023157"/>
    </source>
</evidence>
<dbReference type="PANTHER" id="PTHR23301">
    <property type="entry name" value="CHITIN BINDING PERITROPHIN-A"/>
    <property type="match status" value="1"/>
</dbReference>
<dbReference type="InterPro" id="IPR002557">
    <property type="entry name" value="Chitin-bd_dom"/>
</dbReference>
<evidence type="ECO:0000256" key="1">
    <source>
        <dbReference type="ARBA" id="ARBA00022669"/>
    </source>
</evidence>
<dbReference type="SUPFAM" id="SSF57625">
    <property type="entry name" value="Invertebrate chitin-binding proteins"/>
    <property type="match status" value="2"/>
</dbReference>
<evidence type="ECO:0000259" key="6">
    <source>
        <dbReference type="PROSITE" id="PS50940"/>
    </source>
</evidence>
<feature type="domain" description="Chitin-binding type-2" evidence="6">
    <location>
        <begin position="58"/>
        <end position="116"/>
    </location>
</feature>
<dbReference type="PANTHER" id="PTHR23301:SF0">
    <property type="entry name" value="CHITIN-BINDING TYPE-2 DOMAIN-CONTAINING PROTEIN-RELATED"/>
    <property type="match status" value="1"/>
</dbReference>
<dbReference type="PROSITE" id="PS50940">
    <property type="entry name" value="CHIT_BIND_II"/>
    <property type="match status" value="2"/>
</dbReference>
<dbReference type="Pfam" id="PF01607">
    <property type="entry name" value="CBM_14"/>
    <property type="match status" value="2"/>
</dbReference>
<comment type="caution">
    <text evidence="7">The sequence shown here is derived from an EMBL/GenBank/DDBJ whole genome shotgun (WGS) entry which is preliminary data.</text>
</comment>
<dbReference type="GO" id="GO:0005576">
    <property type="term" value="C:extracellular region"/>
    <property type="evidence" value="ECO:0007669"/>
    <property type="project" value="InterPro"/>
</dbReference>
<name>A0AAU9TF77_EUPED</name>
<protein>
    <recommendedName>
        <fullName evidence="6">Chitin-binding type-2 domain-containing protein</fullName>
    </recommendedName>
</protein>
<keyword evidence="8" id="KW-1185">Reference proteome</keyword>
<accession>A0AAU9TF77</accession>
<dbReference type="InterPro" id="IPR036508">
    <property type="entry name" value="Chitin-bd_dom_sf"/>
</dbReference>
<keyword evidence="3" id="KW-0677">Repeat</keyword>
<dbReference type="InterPro" id="IPR051940">
    <property type="entry name" value="Chitin_bind-dev_reg"/>
</dbReference>
<evidence type="ECO:0000313" key="7">
    <source>
        <dbReference type="EMBL" id="CAH2084202.1"/>
    </source>
</evidence>
<dbReference type="Proteomes" id="UP001153954">
    <property type="component" value="Unassembled WGS sequence"/>
</dbReference>
<keyword evidence="4" id="KW-1015">Disulfide bond</keyword>
<gene>
    <name evidence="7" type="ORF">EEDITHA_LOCUS795</name>
</gene>
<evidence type="ECO:0000256" key="3">
    <source>
        <dbReference type="ARBA" id="ARBA00022737"/>
    </source>
</evidence>
<keyword evidence="5" id="KW-0325">Glycoprotein</keyword>
<dbReference type="Gene3D" id="2.170.140.10">
    <property type="entry name" value="Chitin binding domain"/>
    <property type="match status" value="2"/>
</dbReference>
<dbReference type="GO" id="GO:0008061">
    <property type="term" value="F:chitin binding"/>
    <property type="evidence" value="ECO:0007669"/>
    <property type="project" value="UniProtKB-KW"/>
</dbReference>
<dbReference type="EMBL" id="CAKOGL010000002">
    <property type="protein sequence ID" value="CAH2084202.1"/>
    <property type="molecule type" value="Genomic_DNA"/>
</dbReference>
<sequence>MPIENDDNLIDEPVFHEFDRVESPELDQRDPSIILPIFIAVLSTVAGKIIFDEVDPNTLSCDPKGEEFLLLPHFKDCSKFYMCTHGREVEFNCPGGLLFDFPQQTCNWPRDTKCFLREEDIEGSGEEEFDFSLDKIHESPVNSISAHTVVNSVRPLPDDTPAKPSQFNTHLNCQRPDSAAKRTAYKGDCQRYWRCVDGLPQTMYCTDGLFFNEATQQCDFEANVKCLVEIEDELKTEFIVYK</sequence>
<dbReference type="SMART" id="SM00494">
    <property type="entry name" value="ChtBD2"/>
    <property type="match status" value="2"/>
</dbReference>
<evidence type="ECO:0000256" key="2">
    <source>
        <dbReference type="ARBA" id="ARBA00022729"/>
    </source>
</evidence>
<dbReference type="AlphaFoldDB" id="A0AAU9TF77"/>
<organism evidence="7 8">
    <name type="scientific">Euphydryas editha</name>
    <name type="common">Edith's checkerspot</name>
    <dbReference type="NCBI Taxonomy" id="104508"/>
    <lineage>
        <taxon>Eukaryota</taxon>
        <taxon>Metazoa</taxon>
        <taxon>Ecdysozoa</taxon>
        <taxon>Arthropoda</taxon>
        <taxon>Hexapoda</taxon>
        <taxon>Insecta</taxon>
        <taxon>Pterygota</taxon>
        <taxon>Neoptera</taxon>
        <taxon>Endopterygota</taxon>
        <taxon>Lepidoptera</taxon>
        <taxon>Glossata</taxon>
        <taxon>Ditrysia</taxon>
        <taxon>Papilionoidea</taxon>
        <taxon>Nymphalidae</taxon>
        <taxon>Nymphalinae</taxon>
        <taxon>Euphydryas</taxon>
    </lineage>
</organism>
<keyword evidence="2" id="KW-0732">Signal</keyword>
<evidence type="ECO:0000256" key="5">
    <source>
        <dbReference type="ARBA" id="ARBA00023180"/>
    </source>
</evidence>
<reference evidence="7" key="1">
    <citation type="submission" date="2022-03" db="EMBL/GenBank/DDBJ databases">
        <authorList>
            <person name="Tunstrom K."/>
        </authorList>
    </citation>
    <scope>NUCLEOTIDE SEQUENCE</scope>
</reference>